<dbReference type="SUPFAM" id="SSF50998">
    <property type="entry name" value="Quinoprotein alcohol dehydrogenase-like"/>
    <property type="match status" value="1"/>
</dbReference>
<dbReference type="InterPro" id="IPR005467">
    <property type="entry name" value="His_kinase_dom"/>
</dbReference>
<dbReference type="InterPro" id="IPR018062">
    <property type="entry name" value="HTH_AraC-typ_CS"/>
</dbReference>
<dbReference type="InterPro" id="IPR011110">
    <property type="entry name" value="Reg_prop"/>
</dbReference>
<keyword evidence="7" id="KW-0067">ATP-binding</keyword>
<evidence type="ECO:0000256" key="4">
    <source>
        <dbReference type="ARBA" id="ARBA00022679"/>
    </source>
</evidence>
<dbReference type="Proteomes" id="UP000462449">
    <property type="component" value="Unassembled WGS sequence"/>
</dbReference>
<evidence type="ECO:0000256" key="13">
    <source>
        <dbReference type="SAM" id="Phobius"/>
    </source>
</evidence>
<dbReference type="SMART" id="SM00387">
    <property type="entry name" value="HATPase_c"/>
    <property type="match status" value="1"/>
</dbReference>
<dbReference type="EC" id="2.7.13.3" evidence="2"/>
<dbReference type="CDD" id="cd00082">
    <property type="entry name" value="HisKA"/>
    <property type="match status" value="1"/>
</dbReference>
<dbReference type="InterPro" id="IPR036890">
    <property type="entry name" value="HATPase_C_sf"/>
</dbReference>
<dbReference type="Pfam" id="PF00072">
    <property type="entry name" value="Response_reg"/>
    <property type="match status" value="1"/>
</dbReference>
<evidence type="ECO:0000256" key="1">
    <source>
        <dbReference type="ARBA" id="ARBA00000085"/>
    </source>
</evidence>
<dbReference type="Pfam" id="PF02518">
    <property type="entry name" value="HATPase_c"/>
    <property type="match status" value="1"/>
</dbReference>
<dbReference type="FunFam" id="2.60.40.10:FF:000791">
    <property type="entry name" value="Two-component system sensor histidine kinase/response regulator"/>
    <property type="match status" value="1"/>
</dbReference>
<evidence type="ECO:0000256" key="6">
    <source>
        <dbReference type="ARBA" id="ARBA00022777"/>
    </source>
</evidence>
<dbReference type="EMBL" id="WOTW01000003">
    <property type="protein sequence ID" value="MUP36654.1"/>
    <property type="molecule type" value="Genomic_DNA"/>
</dbReference>
<dbReference type="InterPro" id="IPR011123">
    <property type="entry name" value="Y_Y_Y"/>
</dbReference>
<evidence type="ECO:0000313" key="20">
    <source>
        <dbReference type="Proteomes" id="UP000462449"/>
    </source>
</evidence>
<keyword evidence="4" id="KW-0808">Transferase</keyword>
<dbReference type="Pfam" id="PF00512">
    <property type="entry name" value="HisKA"/>
    <property type="match status" value="1"/>
</dbReference>
<keyword evidence="9" id="KW-0805">Transcription regulation</keyword>
<dbReference type="InterPro" id="IPR011006">
    <property type="entry name" value="CheY-like_superfamily"/>
</dbReference>
<dbReference type="InterPro" id="IPR004358">
    <property type="entry name" value="Sig_transdc_His_kin-like_C"/>
</dbReference>
<keyword evidence="8" id="KW-0902">Two-component regulatory system</keyword>
<dbReference type="GO" id="GO:0043565">
    <property type="term" value="F:sequence-specific DNA binding"/>
    <property type="evidence" value="ECO:0007669"/>
    <property type="project" value="InterPro"/>
</dbReference>
<dbReference type="InterPro" id="IPR003594">
    <property type="entry name" value="HATPase_dom"/>
</dbReference>
<dbReference type="Pfam" id="PF07495">
    <property type="entry name" value="Y_Y_Y"/>
    <property type="match status" value="1"/>
</dbReference>
<evidence type="ECO:0000256" key="3">
    <source>
        <dbReference type="ARBA" id="ARBA00022553"/>
    </source>
</evidence>
<dbReference type="Pfam" id="PF12833">
    <property type="entry name" value="HTH_18"/>
    <property type="match status" value="1"/>
</dbReference>
<dbReference type="Gene3D" id="1.10.287.130">
    <property type="match status" value="1"/>
</dbReference>
<evidence type="ECO:0000259" key="14">
    <source>
        <dbReference type="PROSITE" id="PS01124"/>
    </source>
</evidence>
<evidence type="ECO:0000256" key="2">
    <source>
        <dbReference type="ARBA" id="ARBA00012438"/>
    </source>
</evidence>
<dbReference type="PANTHER" id="PTHR43547:SF2">
    <property type="entry name" value="HYBRID SIGNAL TRANSDUCTION HISTIDINE KINASE C"/>
    <property type="match status" value="1"/>
</dbReference>
<keyword evidence="6" id="KW-0418">Kinase</keyword>
<keyword evidence="13" id="KW-1133">Transmembrane helix</keyword>
<evidence type="ECO:0000256" key="12">
    <source>
        <dbReference type="PROSITE-ProRule" id="PRU00169"/>
    </source>
</evidence>
<dbReference type="Gene3D" id="3.30.565.10">
    <property type="entry name" value="Histidine kinase-like ATPase, C-terminal domain"/>
    <property type="match status" value="1"/>
</dbReference>
<dbReference type="GO" id="GO:0005524">
    <property type="term" value="F:ATP binding"/>
    <property type="evidence" value="ECO:0007669"/>
    <property type="project" value="UniProtKB-KW"/>
</dbReference>
<evidence type="ECO:0000313" key="17">
    <source>
        <dbReference type="EMBL" id="MUP36654.1"/>
    </source>
</evidence>
<comment type="caution">
    <text evidence="17">The sequence shown here is derived from an EMBL/GenBank/DDBJ whole genome shotgun (WGS) entry which is preliminary data.</text>
</comment>
<keyword evidence="5" id="KW-0547">Nucleotide-binding</keyword>
<gene>
    <name evidence="18" type="ORF">DWB62_002350</name>
    <name evidence="17" type="ORF">GNY23_02350</name>
</gene>
<evidence type="ECO:0000256" key="11">
    <source>
        <dbReference type="ARBA" id="ARBA00023163"/>
    </source>
</evidence>
<dbReference type="Pfam" id="PF07494">
    <property type="entry name" value="Reg_prop"/>
    <property type="match status" value="6"/>
</dbReference>
<dbReference type="PROSITE" id="PS00041">
    <property type="entry name" value="HTH_ARAC_FAMILY_1"/>
    <property type="match status" value="1"/>
</dbReference>
<evidence type="ECO:0000313" key="19">
    <source>
        <dbReference type="Proteomes" id="UP000285951"/>
    </source>
</evidence>
<feature type="modified residue" description="4-aspartylphosphate" evidence="12">
    <location>
        <position position="1237"/>
    </location>
</feature>
<dbReference type="SUPFAM" id="SSF52172">
    <property type="entry name" value="CheY-like"/>
    <property type="match status" value="1"/>
</dbReference>
<dbReference type="InterPro" id="IPR011047">
    <property type="entry name" value="Quinoprotein_ADH-like_sf"/>
</dbReference>
<comment type="catalytic activity">
    <reaction evidence="1">
        <text>ATP + protein L-histidine = ADP + protein N-phospho-L-histidine.</text>
        <dbReference type="EC" id="2.7.13.3"/>
    </reaction>
</comment>
<dbReference type="Gene3D" id="1.10.10.60">
    <property type="entry name" value="Homeodomain-like"/>
    <property type="match status" value="1"/>
</dbReference>
<dbReference type="SMART" id="SM00342">
    <property type="entry name" value="HTH_ARAC"/>
    <property type="match status" value="1"/>
</dbReference>
<dbReference type="SUPFAM" id="SSF46689">
    <property type="entry name" value="Homeodomain-like"/>
    <property type="match status" value="1"/>
</dbReference>
<keyword evidence="11" id="KW-0804">Transcription</keyword>
<dbReference type="InterPro" id="IPR013783">
    <property type="entry name" value="Ig-like_fold"/>
</dbReference>
<accession>A0A7M4D1X5</accession>
<dbReference type="InterPro" id="IPR036097">
    <property type="entry name" value="HisK_dim/P_sf"/>
</dbReference>
<dbReference type="SUPFAM" id="SSF47384">
    <property type="entry name" value="Homodimeric domain of signal transducing histidine kinase"/>
    <property type="match status" value="1"/>
</dbReference>
<evidence type="ECO:0000256" key="5">
    <source>
        <dbReference type="ARBA" id="ARBA00022741"/>
    </source>
</evidence>
<keyword evidence="3 12" id="KW-0597">Phosphoprotein</keyword>
<reference evidence="18 19" key="1">
    <citation type="submission" date="2019-11" db="EMBL/GenBank/DDBJ databases">
        <title>Draft genome sequence of Labilibaculum sp. strain SYP isolated from Black Sea.</title>
        <authorList>
            <person name="Yadav S."/>
            <person name="Villanueva L."/>
        </authorList>
    </citation>
    <scope>NUCLEOTIDE SEQUENCE [LARGE SCALE GENOMIC DNA]</scope>
    <source>
        <strain evidence="18 19">44</strain>
    </source>
</reference>
<proteinExistence type="predicted"/>
<dbReference type="GO" id="GO:0003700">
    <property type="term" value="F:DNA-binding transcription factor activity"/>
    <property type="evidence" value="ECO:0007669"/>
    <property type="project" value="InterPro"/>
</dbReference>
<dbReference type="SUPFAM" id="SSF55874">
    <property type="entry name" value="ATPase domain of HSP90 chaperone/DNA topoisomerase II/histidine kinase"/>
    <property type="match status" value="1"/>
</dbReference>
<keyword evidence="10" id="KW-0238">DNA-binding</keyword>
<dbReference type="SMART" id="SM00448">
    <property type="entry name" value="REC"/>
    <property type="match status" value="1"/>
</dbReference>
<dbReference type="InterPro" id="IPR001789">
    <property type="entry name" value="Sig_transdc_resp-reg_receiver"/>
</dbReference>
<dbReference type="InterPro" id="IPR003661">
    <property type="entry name" value="HisK_dim/P_dom"/>
</dbReference>
<dbReference type="PROSITE" id="PS01124">
    <property type="entry name" value="HTH_ARAC_FAMILY_2"/>
    <property type="match status" value="1"/>
</dbReference>
<sequence length="1434" mass="164115">MFLRDYKMNKRQNIFIGIFTISLFFSSMLCAQESILFSQISTKDGLPQNTARSIVVDNMGFLWVGTLDGLVRYDGTRFITYKPEPGRPKNITDQRIRSIHEDKDGFLWIKTYDNSFNCYNPKLERFIEFSYEENTVPLLFTNYLETQKGEVWLWGDSGCVKIEKNTEGVPVIAFHSASNSSKLSEGKVNFVFADSLNNVWIGSDLGLNRIDSSGHTDEFYNQENLGVFRKAMQLNSIVYFMSDDVICRYDLKKHLFLEAFKSSERCSLRDIAQLNKDNLIVSSLEKGLYKVDVNTGLFSKNPLGSSNPIIAAPRIIVDAKKGIWVYDDSGRMIYTNPITGKTKEMQLISPEVASVIDDGRYNVLIDSEGIYWITTYGNGLYQYNAENDVLTNYLYDKVENSPVSDYLLSIDEDHFGNLWIGSEYAGVIKVTREKFDVKYIMPEKDESIVASNNVKVIFKDSDGKIWLGTKNGSLYIYDDQLKNQKRIEKNINPYTIAEDDKGRIWVGTKGNGVYIYDKKSYQQYQHFVNEEEKVNSLCSNSIFDIIQDSEKRIWIASFGGGIDLVEESGNRFRFNHYLNNKGNISFVRCLLEDKKGLIWVGTYEGLICFQPDEFIKNQNVYTIYTYNPGHPEGLNCNDVKAIFEDSRGELWIGTAGGGLNLFDADSPDKQGSFVKYTKKEGLPSDIITSILESKDSVLWVSTESGLTHIEKGKNTFLTYQFSNSTYGDFYNENACLLKEDGEMLWGTLDGMLVLNPASIVVNQTVPLVQLTDFFVNDQRIEAGQADSPLKESISITDKIVLEHDQNTFTLNFACLDITDPSRNKYTYNLEPYDQYWSSPNSNNWATYKNMPSGNYKFQVKGANADGEWNNEIRTFQITVLPPVWRTNYAIALYILIILGIAFVIIRFLLRISSLNNAVKMEKQLTDYKLRFFTNISHEFRTPLTLIKGAVERMNDMKELPAEVSKNVSLLNRNTTQMSRLIDQLLEFRKLQNNVLTLNLEMTDISDFTRNAYYAFKEIAFQKNIEYQFEGINGKWDFYIDRNKVEKILFNLLSNAFKFTPAKGKITCRVVRDAHSGNCIISVIDTGVGIPKEKREFLFGRFMKLNTSAEGTGIGLELVKEFTETHKGKVKYSPNPEGGSIFTVELPSKKEVYSDVKFLDVVDAGDNEEVQAEHNEDHVIQRPLNPHHWKILVIDDNYDIREYLKDELQHHFDIELAADGKEGLDKAIELNPTLIICDVKMPQMDGLEVTRRLKDNFETSHIPIILLTAMSSDTIKLQGSECGADEYIMKPFSFKYLLSRVYSLIDQRERLKKRFSVDVEVKKGLLSQGNKDQAFYDLINEIIDKHLAEPSFTVTEFTELAGQTRTIFYKKVKGLTGYSPNELIKIKRMKRAAELILEDKYNVSEVSWQVGIEDPFYFSKCFKAQFGCAPSKYGK</sequence>
<dbReference type="PRINTS" id="PR00344">
    <property type="entry name" value="BCTRLSENSOR"/>
</dbReference>
<feature type="transmembrane region" description="Helical" evidence="13">
    <location>
        <begin position="888"/>
        <end position="909"/>
    </location>
</feature>
<dbReference type="FunFam" id="1.10.287.130:FF:000045">
    <property type="entry name" value="Two-component system sensor histidine kinase/response regulator"/>
    <property type="match status" value="1"/>
</dbReference>
<dbReference type="SMART" id="SM00388">
    <property type="entry name" value="HisKA"/>
    <property type="match status" value="1"/>
</dbReference>
<evidence type="ECO:0000256" key="10">
    <source>
        <dbReference type="ARBA" id="ARBA00023125"/>
    </source>
</evidence>
<dbReference type="OrthoDB" id="1108380at2"/>
<dbReference type="PROSITE" id="PS50110">
    <property type="entry name" value="RESPONSE_REGULATORY"/>
    <property type="match status" value="1"/>
</dbReference>
<evidence type="ECO:0000256" key="9">
    <source>
        <dbReference type="ARBA" id="ARBA00023015"/>
    </source>
</evidence>
<evidence type="ECO:0000256" key="8">
    <source>
        <dbReference type="ARBA" id="ARBA00023012"/>
    </source>
</evidence>
<evidence type="ECO:0000313" key="18">
    <source>
        <dbReference type="EMBL" id="MVB05859.1"/>
    </source>
</evidence>
<feature type="domain" description="HTH araC/xylS-type" evidence="14">
    <location>
        <begin position="1336"/>
        <end position="1434"/>
    </location>
</feature>
<evidence type="ECO:0000259" key="15">
    <source>
        <dbReference type="PROSITE" id="PS50109"/>
    </source>
</evidence>
<dbReference type="PROSITE" id="PS50109">
    <property type="entry name" value="HIS_KIN"/>
    <property type="match status" value="1"/>
</dbReference>
<evidence type="ECO:0000259" key="16">
    <source>
        <dbReference type="PROSITE" id="PS50110"/>
    </source>
</evidence>
<keyword evidence="13" id="KW-0472">Membrane</keyword>
<protein>
    <recommendedName>
        <fullName evidence="2">histidine kinase</fullName>
        <ecNumber evidence="2">2.7.13.3</ecNumber>
    </recommendedName>
</protein>
<feature type="domain" description="Histidine kinase" evidence="15">
    <location>
        <begin position="934"/>
        <end position="1149"/>
    </location>
</feature>
<feature type="domain" description="Response regulatory" evidence="16">
    <location>
        <begin position="1189"/>
        <end position="1304"/>
    </location>
</feature>
<organism evidence="17 20">
    <name type="scientific">Labilibaculum euxinus</name>
    <dbReference type="NCBI Taxonomy" id="2686357"/>
    <lineage>
        <taxon>Bacteria</taxon>
        <taxon>Pseudomonadati</taxon>
        <taxon>Bacteroidota</taxon>
        <taxon>Bacteroidia</taxon>
        <taxon>Marinilabiliales</taxon>
        <taxon>Marinifilaceae</taxon>
        <taxon>Labilibaculum</taxon>
    </lineage>
</organism>
<dbReference type="InterPro" id="IPR009057">
    <property type="entry name" value="Homeodomain-like_sf"/>
</dbReference>
<dbReference type="GO" id="GO:0000155">
    <property type="term" value="F:phosphorelay sensor kinase activity"/>
    <property type="evidence" value="ECO:0007669"/>
    <property type="project" value="InterPro"/>
</dbReference>
<dbReference type="Gene3D" id="3.40.50.2300">
    <property type="match status" value="1"/>
</dbReference>
<keyword evidence="13" id="KW-0812">Transmembrane</keyword>
<dbReference type="Gene3D" id="2.60.40.10">
    <property type="entry name" value="Immunoglobulins"/>
    <property type="match status" value="1"/>
</dbReference>
<dbReference type="InterPro" id="IPR015943">
    <property type="entry name" value="WD40/YVTN_repeat-like_dom_sf"/>
</dbReference>
<dbReference type="Gene3D" id="2.130.10.10">
    <property type="entry name" value="YVTN repeat-like/Quinoprotein amine dehydrogenase"/>
    <property type="match status" value="4"/>
</dbReference>
<dbReference type="InterPro" id="IPR018060">
    <property type="entry name" value="HTH_AraC"/>
</dbReference>
<evidence type="ECO:0000256" key="7">
    <source>
        <dbReference type="ARBA" id="ARBA00022840"/>
    </source>
</evidence>
<dbReference type="Proteomes" id="UP000285951">
    <property type="component" value="Unassembled WGS sequence"/>
</dbReference>
<dbReference type="CDD" id="cd17574">
    <property type="entry name" value="REC_OmpR"/>
    <property type="match status" value="1"/>
</dbReference>
<dbReference type="PANTHER" id="PTHR43547">
    <property type="entry name" value="TWO-COMPONENT HISTIDINE KINASE"/>
    <property type="match status" value="1"/>
</dbReference>
<keyword evidence="19" id="KW-1185">Reference proteome</keyword>
<name>A0A7M4D1X5_9BACT</name>
<dbReference type="FunFam" id="3.30.565.10:FF:000037">
    <property type="entry name" value="Hybrid sensor histidine kinase/response regulator"/>
    <property type="match status" value="1"/>
</dbReference>
<dbReference type="SUPFAM" id="SSF63829">
    <property type="entry name" value="Calcium-dependent phosphotriesterase"/>
    <property type="match status" value="1"/>
</dbReference>
<dbReference type="EMBL" id="QTZN02000003">
    <property type="protein sequence ID" value="MVB05859.1"/>
    <property type="molecule type" value="Genomic_DNA"/>
</dbReference>
<reference evidence="17 20" key="2">
    <citation type="submission" date="2019-12" db="EMBL/GenBank/DDBJ databases">
        <title>Draft genome sequence of Labilibaculum sp. strain 44 isolated from deep waters of Black Sea.</title>
        <authorList>
            <person name="Yadav S."/>
            <person name="Villanueva L."/>
        </authorList>
    </citation>
    <scope>NUCLEOTIDE SEQUENCE [LARGE SCALE GENOMIC DNA]</scope>
    <source>
        <strain evidence="17 20">44</strain>
    </source>
</reference>